<evidence type="ECO:0000256" key="5">
    <source>
        <dbReference type="SAM" id="Phobius"/>
    </source>
</evidence>
<keyword evidence="2 5" id="KW-0812">Transmembrane</keyword>
<dbReference type="EMBL" id="JAYGJQ010000002">
    <property type="protein sequence ID" value="MEA9357044.1"/>
    <property type="molecule type" value="Genomic_DNA"/>
</dbReference>
<sequence>MTASEAKPKKSNHFFLISFLPAILYWYLESQYPVKTALIGGIALSVAEILFERFYSGRVHQLSKFNFFLIIALGGFSLMEENGIWFKLQPSLSLWAVAVYMGLKLRSGKGFFKEMMEEMRPDAPGPPDFIMKSMERNMVIMFGLYGVLMGVLALWFSTSIWVFFKTAGLFVVMGIFMVIQMLLNKRAIKRVKEEAQKLPTNGI</sequence>
<keyword evidence="3 5" id="KW-1133">Transmembrane helix</keyword>
<feature type="transmembrane region" description="Helical" evidence="5">
    <location>
        <begin position="138"/>
        <end position="156"/>
    </location>
</feature>
<keyword evidence="7" id="KW-1185">Reference proteome</keyword>
<feature type="transmembrane region" description="Helical" evidence="5">
    <location>
        <begin position="162"/>
        <end position="183"/>
    </location>
</feature>
<accession>A0ABU5VXJ7</accession>
<gene>
    <name evidence="6" type="ORF">SHI21_12540</name>
</gene>
<evidence type="ECO:0000256" key="3">
    <source>
        <dbReference type="ARBA" id="ARBA00022989"/>
    </source>
</evidence>
<proteinExistence type="predicted"/>
<dbReference type="InterPro" id="IPR006008">
    <property type="entry name" value="YciB"/>
</dbReference>
<feature type="transmembrane region" description="Helical" evidence="5">
    <location>
        <begin position="34"/>
        <end position="51"/>
    </location>
</feature>
<name>A0ABU5VXJ7_9BACT</name>
<feature type="transmembrane region" description="Helical" evidence="5">
    <location>
        <begin position="63"/>
        <end position="79"/>
    </location>
</feature>
<dbReference type="Pfam" id="PF04279">
    <property type="entry name" value="IspA"/>
    <property type="match status" value="1"/>
</dbReference>
<keyword evidence="1" id="KW-1003">Cell membrane</keyword>
<evidence type="ECO:0000313" key="6">
    <source>
        <dbReference type="EMBL" id="MEA9357044.1"/>
    </source>
</evidence>
<evidence type="ECO:0000313" key="7">
    <source>
        <dbReference type="Proteomes" id="UP001302274"/>
    </source>
</evidence>
<protein>
    <submittedName>
        <fullName evidence="6">Septation protein IspZ</fullName>
    </submittedName>
</protein>
<dbReference type="RefSeq" id="WP_323576938.1">
    <property type="nucleotide sequence ID" value="NZ_JAYGJQ010000002.1"/>
</dbReference>
<keyword evidence="4 5" id="KW-0472">Membrane</keyword>
<reference evidence="6 7" key="1">
    <citation type="submission" date="2023-11" db="EMBL/GenBank/DDBJ databases">
        <title>A Novel Polar Bacteriovorax (B. antarcticus) Isolated from the Biocrust in Antarctica.</title>
        <authorList>
            <person name="Mun W."/>
            <person name="Choi S.Y."/>
            <person name="Mitchell R.J."/>
        </authorList>
    </citation>
    <scope>NUCLEOTIDE SEQUENCE [LARGE SCALE GENOMIC DNA]</scope>
    <source>
        <strain evidence="6 7">PP10</strain>
    </source>
</reference>
<comment type="caution">
    <text evidence="6">The sequence shown here is derived from an EMBL/GenBank/DDBJ whole genome shotgun (WGS) entry which is preliminary data.</text>
</comment>
<organism evidence="6 7">
    <name type="scientific">Bacteriovorax antarcticus</name>
    <dbReference type="NCBI Taxonomy" id="3088717"/>
    <lineage>
        <taxon>Bacteria</taxon>
        <taxon>Pseudomonadati</taxon>
        <taxon>Bdellovibrionota</taxon>
        <taxon>Bacteriovoracia</taxon>
        <taxon>Bacteriovoracales</taxon>
        <taxon>Bacteriovoracaceae</taxon>
        <taxon>Bacteriovorax</taxon>
    </lineage>
</organism>
<evidence type="ECO:0000256" key="2">
    <source>
        <dbReference type="ARBA" id="ARBA00022692"/>
    </source>
</evidence>
<dbReference type="PANTHER" id="PTHR36917:SF1">
    <property type="entry name" value="INNER MEMBRANE-SPANNING PROTEIN YCIB"/>
    <property type="match status" value="1"/>
</dbReference>
<evidence type="ECO:0000256" key="1">
    <source>
        <dbReference type="ARBA" id="ARBA00022475"/>
    </source>
</evidence>
<feature type="transmembrane region" description="Helical" evidence="5">
    <location>
        <begin position="85"/>
        <end position="103"/>
    </location>
</feature>
<evidence type="ECO:0000256" key="4">
    <source>
        <dbReference type="ARBA" id="ARBA00023136"/>
    </source>
</evidence>
<feature type="transmembrane region" description="Helical" evidence="5">
    <location>
        <begin position="12"/>
        <end position="28"/>
    </location>
</feature>
<dbReference type="PANTHER" id="PTHR36917">
    <property type="entry name" value="INTRACELLULAR SEPTATION PROTEIN A-RELATED"/>
    <property type="match status" value="1"/>
</dbReference>
<dbReference type="Proteomes" id="UP001302274">
    <property type="component" value="Unassembled WGS sequence"/>
</dbReference>